<reference evidence="2 3" key="1">
    <citation type="journal article" date="2015" name="Genome Announc.">
        <title>Expanding the biotechnology potential of lactobacilli through comparative genomics of 213 strains and associated genera.</title>
        <authorList>
            <person name="Sun Z."/>
            <person name="Harris H.M."/>
            <person name="McCann A."/>
            <person name="Guo C."/>
            <person name="Argimon S."/>
            <person name="Zhang W."/>
            <person name="Yang X."/>
            <person name="Jeffery I.B."/>
            <person name="Cooney J.C."/>
            <person name="Kagawa T.F."/>
            <person name="Liu W."/>
            <person name="Song Y."/>
            <person name="Salvetti E."/>
            <person name="Wrobel A."/>
            <person name="Rasinkangas P."/>
            <person name="Parkhill J."/>
            <person name="Rea M.C."/>
            <person name="O'Sullivan O."/>
            <person name="Ritari J."/>
            <person name="Douillard F.P."/>
            <person name="Paul Ross R."/>
            <person name="Yang R."/>
            <person name="Briner A.E."/>
            <person name="Felis G.E."/>
            <person name="de Vos W.M."/>
            <person name="Barrangou R."/>
            <person name="Klaenhammer T.R."/>
            <person name="Caufield P.W."/>
            <person name="Cui Y."/>
            <person name="Zhang H."/>
            <person name="O'Toole P.W."/>
        </authorList>
    </citation>
    <scope>NUCLEOTIDE SEQUENCE [LARGE SCALE GENOMIC DNA]</scope>
    <source>
        <strain evidence="2 3">DSM 22467</strain>
    </source>
</reference>
<evidence type="ECO:0000313" key="2">
    <source>
        <dbReference type="EMBL" id="KRO03694.1"/>
    </source>
</evidence>
<dbReference type="RefSeq" id="WP_057878584.1">
    <property type="nucleotide sequence ID" value="NZ_JQCA01000069.1"/>
</dbReference>
<dbReference type="SUPFAM" id="SSF55594">
    <property type="entry name" value="HPr-like"/>
    <property type="match status" value="1"/>
</dbReference>
<organism evidence="2 3">
    <name type="scientific">Levilactobacillus paucivorans</name>
    <dbReference type="NCBI Taxonomy" id="616990"/>
    <lineage>
        <taxon>Bacteria</taxon>
        <taxon>Bacillati</taxon>
        <taxon>Bacillota</taxon>
        <taxon>Bacilli</taxon>
        <taxon>Lactobacillales</taxon>
        <taxon>Lactobacillaceae</taxon>
        <taxon>Levilactobacillus</taxon>
    </lineage>
</organism>
<dbReference type="OrthoDB" id="2295729at2"/>
<gene>
    <name evidence="2" type="ORF">IV54_GL002156</name>
</gene>
<accession>A0A0R2LPG7</accession>
<name>A0A0R2LPG7_9LACO</name>
<dbReference type="Proteomes" id="UP000051906">
    <property type="component" value="Unassembled WGS sequence"/>
</dbReference>
<protein>
    <recommendedName>
        <fullName evidence="1">HPr domain-containing protein</fullName>
    </recommendedName>
</protein>
<feature type="domain" description="HPr" evidence="1">
    <location>
        <begin position="18"/>
        <end position="78"/>
    </location>
</feature>
<dbReference type="InterPro" id="IPR000032">
    <property type="entry name" value="HPr-like"/>
</dbReference>
<dbReference type="AlphaFoldDB" id="A0A0R2LPG7"/>
<dbReference type="EMBL" id="JQCA01000069">
    <property type="protein sequence ID" value="KRO03694.1"/>
    <property type="molecule type" value="Genomic_DNA"/>
</dbReference>
<proteinExistence type="predicted"/>
<comment type="caution">
    <text evidence="2">The sequence shown here is derived from an EMBL/GenBank/DDBJ whole genome shotgun (WGS) entry which is preliminary data.</text>
</comment>
<evidence type="ECO:0000259" key="1">
    <source>
        <dbReference type="Pfam" id="PF00381"/>
    </source>
</evidence>
<dbReference type="Pfam" id="PF00381">
    <property type="entry name" value="PTS-HPr"/>
    <property type="match status" value="1"/>
</dbReference>
<dbReference type="PATRIC" id="fig|616990.3.peg.2288"/>
<evidence type="ECO:0000313" key="3">
    <source>
        <dbReference type="Proteomes" id="UP000051906"/>
    </source>
</evidence>
<dbReference type="InterPro" id="IPR035895">
    <property type="entry name" value="HPr-like_sf"/>
</dbReference>
<sequence>MKTIGFPLHEEITAIDEASALQRICQRHTSKATIRVRDIEINPREQVELATLGNYGGKFIRVVTDGPDEAQLATAIHQQLVKDKYCDY</sequence>
<keyword evidence="3" id="KW-1185">Reference proteome</keyword>
<dbReference type="Gene3D" id="3.30.1340.10">
    <property type="entry name" value="HPr-like"/>
    <property type="match status" value="1"/>
</dbReference>
<dbReference type="STRING" id="616990.IV54_GL002156"/>